<accession>A0A448TRF9</accession>
<protein>
    <recommendedName>
        <fullName evidence="7 12">Phosphate acetyltransferase</fullName>
        <ecNumber evidence="6 12">2.3.1.8</ecNumber>
    </recommendedName>
    <alternativeName>
        <fullName evidence="11 12">Phosphotransacetylase</fullName>
    </alternativeName>
</protein>
<dbReference type="InterPro" id="IPR010766">
    <property type="entry name" value="DRTGG"/>
</dbReference>
<evidence type="ECO:0000313" key="15">
    <source>
        <dbReference type="EMBL" id="VEJ08624.1"/>
    </source>
</evidence>
<sequence length="713" mass="76547">MSRTIILIPVSNGVGLTSVSLGLLKSLEAKGAKLGFMKPIADPRCCEDALDRGTAIVRTTTDIETVEPFSLECAEQFIANDQSDVLMEKIVDKFQQLSKDKDVVVIEGVVPTAKKSYANKLNYAMAQALDADMIFVAAPLDDSAEELKTRVEAIASEFGGKTNPDILGVIVNKVNAPVDTACRTRPDLSEIFGTNQHNQGSELEFSHVFAKSPIKLLAAIHWNADLISTRTIDLVDYLDASIINEGAIADCRISNIVFCARSLPNMLEHFKDGSLIVTSGDRADVLTAAALMVSKGVKLAGILLTGGFKLEKDVQKLCSPVFEANNLPVVRVEGSSWQTALALQNFNLEVPVEDTARIDTIRAYISKHLPASLIDTLTAGMQRDARLSPPAFRFNLTEAARNAHKRIVLPEGDEPRTIKAAVLCAERGIAECVLLADPANVERVAKEQGVSLVKGITVIDPAKVQEDYVARLVELRAKKGMTPELAREQLKDTVVLGTMMLEAGEVDGLVSGAVHTTANTIRPPMQIIKTAPGSSIISSIFFMLLPDQVLVYGDCAVNPDPTAEQLAEIAIQSADSAKAFGIDPRVAMISYSTGTSGSGADVEKVKEATRIAQEKRPDLLIDGPLQYDAAVMADVARAKAPNSKVAGQATVFVFPDLNTGNTVYKAVQRSADLISIGPMLQGMRKPVNDLSRGALVDDIVYTIALTAIQATQE</sequence>
<dbReference type="Pfam" id="PF13500">
    <property type="entry name" value="AAA_26"/>
    <property type="match status" value="1"/>
</dbReference>
<comment type="pathway">
    <text evidence="2 12">Metabolic intermediate biosynthesis; acetyl-CoA biosynthesis; acetyl-CoA from acetate: step 2/2.</text>
</comment>
<dbReference type="Gene3D" id="3.40.1390.20">
    <property type="entry name" value="HprK N-terminal domain-like"/>
    <property type="match status" value="1"/>
</dbReference>
<evidence type="ECO:0000256" key="5">
    <source>
        <dbReference type="ARBA" id="ARBA00011643"/>
    </source>
</evidence>
<dbReference type="InterPro" id="IPR028979">
    <property type="entry name" value="Ser_kin/Pase_Hpr-like_N_sf"/>
</dbReference>
<evidence type="ECO:0000259" key="14">
    <source>
        <dbReference type="Pfam" id="PF07085"/>
    </source>
</evidence>
<comment type="subcellular location">
    <subcellularLocation>
        <location evidence="1 12">Cytoplasm</location>
    </subcellularLocation>
</comment>
<dbReference type="FunFam" id="3.40.50.10750:FF:000001">
    <property type="entry name" value="Phosphate acetyltransferase"/>
    <property type="match status" value="1"/>
</dbReference>
<dbReference type="EC" id="2.3.1.8" evidence="6 12"/>
<dbReference type="PIRSF" id="PIRSF006107">
    <property type="entry name" value="PhpActrans_proteobac"/>
    <property type="match status" value="1"/>
</dbReference>
<keyword evidence="8 12" id="KW-0963">Cytoplasm</keyword>
<dbReference type="InterPro" id="IPR016475">
    <property type="entry name" value="P-Actrans_bac"/>
</dbReference>
<dbReference type="NCBIfam" id="NF007233">
    <property type="entry name" value="PRK09653.1"/>
    <property type="match status" value="1"/>
</dbReference>
<evidence type="ECO:0000256" key="12">
    <source>
        <dbReference type="PIRNR" id="PIRNR006107"/>
    </source>
</evidence>
<gene>
    <name evidence="15" type="primary">pta</name>
    <name evidence="15" type="ORF">NCTC12871_00026</name>
</gene>
<feature type="domain" description="DRTGG" evidence="14">
    <location>
        <begin position="233"/>
        <end position="345"/>
    </location>
</feature>
<dbReference type="InterPro" id="IPR042113">
    <property type="entry name" value="P_AcTrfase_dom1"/>
</dbReference>
<dbReference type="KEGG" id="adp:NCTC12871_00026"/>
<dbReference type="OrthoDB" id="9808984at2"/>
<dbReference type="Pfam" id="PF07085">
    <property type="entry name" value="DRTGG"/>
    <property type="match status" value="1"/>
</dbReference>
<dbReference type="SUPFAM" id="SSF52540">
    <property type="entry name" value="P-loop containing nucleoside triphosphate hydrolases"/>
    <property type="match status" value="1"/>
</dbReference>
<dbReference type="PANTHER" id="PTHR43356">
    <property type="entry name" value="PHOSPHATE ACETYLTRANSFERASE"/>
    <property type="match status" value="1"/>
</dbReference>
<evidence type="ECO:0000313" key="16">
    <source>
        <dbReference type="Proteomes" id="UP000279799"/>
    </source>
</evidence>
<evidence type="ECO:0000256" key="10">
    <source>
        <dbReference type="ARBA" id="ARBA00023315"/>
    </source>
</evidence>
<proteinExistence type="inferred from homology"/>
<dbReference type="Pfam" id="PF01515">
    <property type="entry name" value="PTA_PTB"/>
    <property type="match status" value="1"/>
</dbReference>
<evidence type="ECO:0000256" key="9">
    <source>
        <dbReference type="ARBA" id="ARBA00022679"/>
    </source>
</evidence>
<dbReference type="Gene3D" id="3.40.50.10750">
    <property type="entry name" value="Isocitrate/Isopropylmalate dehydrogenase-like"/>
    <property type="match status" value="1"/>
</dbReference>
<dbReference type="AlphaFoldDB" id="A0A448TRF9"/>
<keyword evidence="9 12" id="KW-0808">Transferase</keyword>
<dbReference type="SUPFAM" id="SSF53659">
    <property type="entry name" value="Isocitrate/Isopropylmalate dehydrogenase-like"/>
    <property type="match status" value="1"/>
</dbReference>
<dbReference type="InterPro" id="IPR042112">
    <property type="entry name" value="P_AcTrfase_dom2"/>
</dbReference>
<dbReference type="GO" id="GO:0006085">
    <property type="term" value="P:acetyl-CoA biosynthetic process"/>
    <property type="evidence" value="ECO:0007669"/>
    <property type="project" value="UniProtKB-UniPathway"/>
</dbReference>
<organism evidence="15 16">
    <name type="scientific">Actinobacillus delphinicola</name>
    <dbReference type="NCBI Taxonomy" id="51161"/>
    <lineage>
        <taxon>Bacteria</taxon>
        <taxon>Pseudomonadati</taxon>
        <taxon>Pseudomonadota</taxon>
        <taxon>Gammaproteobacteria</taxon>
        <taxon>Pasteurellales</taxon>
        <taxon>Pasteurellaceae</taxon>
        <taxon>Actinobacillus</taxon>
    </lineage>
</organism>
<evidence type="ECO:0000256" key="11">
    <source>
        <dbReference type="ARBA" id="ARBA00031108"/>
    </source>
</evidence>
<dbReference type="InterPro" id="IPR002505">
    <property type="entry name" value="PTA_PTB"/>
</dbReference>
<dbReference type="CDD" id="cd03109">
    <property type="entry name" value="DTBS"/>
    <property type="match status" value="1"/>
</dbReference>
<dbReference type="UniPathway" id="UPA00340">
    <property type="reaction ID" value="UER00459"/>
</dbReference>
<dbReference type="InterPro" id="IPR050500">
    <property type="entry name" value="Phos_Acetyltrans/Butyryltrans"/>
</dbReference>
<dbReference type="InterPro" id="IPR027417">
    <property type="entry name" value="P-loop_NTPase"/>
</dbReference>
<dbReference type="NCBIfam" id="TIGR00651">
    <property type="entry name" value="pta"/>
    <property type="match status" value="1"/>
</dbReference>
<comment type="function">
    <text evidence="12">Involved in acetate metabolism.</text>
</comment>
<keyword evidence="16" id="KW-1185">Reference proteome</keyword>
<comment type="similarity">
    <text evidence="3 12">In the C-terminal section; belongs to the phosphate acetyltransferase and butyryltransferase family.</text>
</comment>
<dbReference type="Gene3D" id="3.40.50.300">
    <property type="entry name" value="P-loop containing nucleotide triphosphate hydrolases"/>
    <property type="match status" value="1"/>
</dbReference>
<comment type="similarity">
    <text evidence="4 12">In the N-terminal section; belongs to the CobB/CobQ family.</text>
</comment>
<dbReference type="InterPro" id="IPR004614">
    <property type="entry name" value="P_AcTrfase"/>
</dbReference>
<reference evidence="15 16" key="1">
    <citation type="submission" date="2018-12" db="EMBL/GenBank/DDBJ databases">
        <authorList>
            <consortium name="Pathogen Informatics"/>
        </authorList>
    </citation>
    <scope>NUCLEOTIDE SEQUENCE [LARGE SCALE GENOMIC DNA]</scope>
    <source>
        <strain evidence="15 16">NCTC12871</strain>
    </source>
</reference>
<dbReference type="Proteomes" id="UP000279799">
    <property type="component" value="Chromosome"/>
</dbReference>
<dbReference type="GO" id="GO:0008959">
    <property type="term" value="F:phosphate acetyltransferase activity"/>
    <property type="evidence" value="ECO:0007669"/>
    <property type="project" value="UniProtKB-EC"/>
</dbReference>
<evidence type="ECO:0000256" key="6">
    <source>
        <dbReference type="ARBA" id="ARBA00012707"/>
    </source>
</evidence>
<dbReference type="RefSeq" id="WP_126597864.1">
    <property type="nucleotide sequence ID" value="NZ_LR134510.1"/>
</dbReference>
<evidence type="ECO:0000256" key="8">
    <source>
        <dbReference type="ARBA" id="ARBA00022490"/>
    </source>
</evidence>
<feature type="domain" description="Phosphate acetyl/butaryl transferase" evidence="13">
    <location>
        <begin position="395"/>
        <end position="707"/>
    </location>
</feature>
<dbReference type="PANTHER" id="PTHR43356:SF3">
    <property type="entry name" value="PHOSPHATE ACETYLTRANSFERASE"/>
    <property type="match status" value="1"/>
</dbReference>
<evidence type="ECO:0000256" key="1">
    <source>
        <dbReference type="ARBA" id="ARBA00004496"/>
    </source>
</evidence>
<dbReference type="Gene3D" id="3.40.50.10950">
    <property type="match status" value="1"/>
</dbReference>
<evidence type="ECO:0000256" key="3">
    <source>
        <dbReference type="ARBA" id="ARBA00008756"/>
    </source>
</evidence>
<comment type="catalytic activity">
    <reaction evidence="12">
        <text>acetyl-CoA + phosphate = acetyl phosphate + CoA</text>
        <dbReference type="Rhea" id="RHEA:19521"/>
        <dbReference type="ChEBI" id="CHEBI:22191"/>
        <dbReference type="ChEBI" id="CHEBI:43474"/>
        <dbReference type="ChEBI" id="CHEBI:57287"/>
        <dbReference type="ChEBI" id="CHEBI:57288"/>
        <dbReference type="EC" id="2.3.1.8"/>
    </reaction>
</comment>
<evidence type="ECO:0000256" key="7">
    <source>
        <dbReference type="ARBA" id="ARBA00021528"/>
    </source>
</evidence>
<dbReference type="EMBL" id="LR134510">
    <property type="protein sequence ID" value="VEJ08624.1"/>
    <property type="molecule type" value="Genomic_DNA"/>
</dbReference>
<evidence type="ECO:0000256" key="4">
    <source>
        <dbReference type="ARBA" id="ARBA00009786"/>
    </source>
</evidence>
<keyword evidence="10 12" id="KW-0012">Acyltransferase</keyword>
<dbReference type="GO" id="GO:0005737">
    <property type="term" value="C:cytoplasm"/>
    <property type="evidence" value="ECO:0007669"/>
    <property type="project" value="UniProtKB-SubCell"/>
</dbReference>
<evidence type="ECO:0000256" key="2">
    <source>
        <dbReference type="ARBA" id="ARBA00004989"/>
    </source>
</evidence>
<dbReference type="NCBIfam" id="NF004167">
    <property type="entry name" value="PRK05632.1"/>
    <property type="match status" value="1"/>
</dbReference>
<comment type="domain">
    <text evidence="12">The N-terminal region seems to be important for proper quaternary structure. The C-terminal region contains the substrate-binding site.</text>
</comment>
<evidence type="ECO:0000259" key="13">
    <source>
        <dbReference type="Pfam" id="PF01515"/>
    </source>
</evidence>
<name>A0A448TRF9_9PAST</name>
<dbReference type="SUPFAM" id="SSF75138">
    <property type="entry name" value="HprK N-terminal domain-like"/>
    <property type="match status" value="1"/>
</dbReference>
<comment type="subunit">
    <text evidence="5">Homohexamer.</text>
</comment>